<keyword evidence="6" id="KW-0539">Nucleus</keyword>
<dbReference type="InterPro" id="IPR000164">
    <property type="entry name" value="Histone_H3/CENP-A"/>
</dbReference>
<evidence type="ECO:0000256" key="8">
    <source>
        <dbReference type="SAM" id="MobiDB-lite"/>
    </source>
</evidence>
<dbReference type="EMBL" id="LDAU01000171">
    <property type="protein sequence ID" value="KRX01284.1"/>
    <property type="molecule type" value="Genomic_DNA"/>
</dbReference>
<evidence type="ECO:0000256" key="4">
    <source>
        <dbReference type="ARBA" id="ARBA00022454"/>
    </source>
</evidence>
<comment type="subcellular location">
    <subcellularLocation>
        <location evidence="2">Chromosome</location>
    </subcellularLocation>
    <subcellularLocation>
        <location evidence="1">Nucleus</location>
    </subcellularLocation>
</comment>
<keyword evidence="5" id="KW-0238">DNA-binding</keyword>
<dbReference type="AlphaFoldDB" id="A0A0V0QGG6"/>
<evidence type="ECO:0000256" key="5">
    <source>
        <dbReference type="ARBA" id="ARBA00023125"/>
    </source>
</evidence>
<evidence type="ECO:0000256" key="3">
    <source>
        <dbReference type="ARBA" id="ARBA00010343"/>
    </source>
</evidence>
<dbReference type="PROSITE" id="PS00959">
    <property type="entry name" value="HISTONE_H3_2"/>
    <property type="match status" value="1"/>
</dbReference>
<comment type="caution">
    <text evidence="10">The sequence shown here is derived from an EMBL/GenBank/DDBJ whole genome shotgun (WGS) entry which is preliminary data.</text>
</comment>
<gene>
    <name evidence="10" type="ORF">PPERSA_11731</name>
</gene>
<dbReference type="InterPro" id="IPR007125">
    <property type="entry name" value="H2A/H2B/H3"/>
</dbReference>
<protein>
    <submittedName>
        <fullName evidence="10">Histone-fold</fullName>
    </submittedName>
</protein>
<feature type="compositionally biased region" description="Low complexity" evidence="8">
    <location>
        <begin position="27"/>
        <end position="41"/>
    </location>
</feature>
<organism evidence="10 11">
    <name type="scientific">Pseudocohnilembus persalinus</name>
    <name type="common">Ciliate</name>
    <dbReference type="NCBI Taxonomy" id="266149"/>
    <lineage>
        <taxon>Eukaryota</taxon>
        <taxon>Sar</taxon>
        <taxon>Alveolata</taxon>
        <taxon>Ciliophora</taxon>
        <taxon>Intramacronucleata</taxon>
        <taxon>Oligohymenophorea</taxon>
        <taxon>Scuticociliatia</taxon>
        <taxon>Philasterida</taxon>
        <taxon>Pseudocohnilembidae</taxon>
        <taxon>Pseudocohnilembus</taxon>
    </lineage>
</organism>
<dbReference type="GO" id="GO:0046982">
    <property type="term" value="F:protein heterodimerization activity"/>
    <property type="evidence" value="ECO:0007669"/>
    <property type="project" value="InterPro"/>
</dbReference>
<evidence type="ECO:0000256" key="7">
    <source>
        <dbReference type="ARBA" id="ARBA00023269"/>
    </source>
</evidence>
<dbReference type="OrthoDB" id="428318at2759"/>
<dbReference type="PANTHER" id="PTHR11426">
    <property type="entry name" value="HISTONE H3"/>
    <property type="match status" value="1"/>
</dbReference>
<dbReference type="FunFam" id="1.10.20.10:FF:000085">
    <property type="entry name" value="Histone H3.2"/>
    <property type="match status" value="1"/>
</dbReference>
<dbReference type="GO" id="GO:0005634">
    <property type="term" value="C:nucleus"/>
    <property type="evidence" value="ECO:0007669"/>
    <property type="project" value="UniProtKB-SubCell"/>
</dbReference>
<dbReference type="GO" id="GO:0000786">
    <property type="term" value="C:nucleosome"/>
    <property type="evidence" value="ECO:0007669"/>
    <property type="project" value="UniProtKB-KW"/>
</dbReference>
<evidence type="ECO:0000256" key="6">
    <source>
        <dbReference type="ARBA" id="ARBA00023242"/>
    </source>
</evidence>
<dbReference type="Pfam" id="PF00125">
    <property type="entry name" value="Histone"/>
    <property type="match status" value="1"/>
</dbReference>
<keyword evidence="4" id="KW-0158">Chromosome</keyword>
<dbReference type="Proteomes" id="UP000054937">
    <property type="component" value="Unassembled WGS sequence"/>
</dbReference>
<evidence type="ECO:0000256" key="2">
    <source>
        <dbReference type="ARBA" id="ARBA00004286"/>
    </source>
</evidence>
<dbReference type="GO" id="GO:0030527">
    <property type="term" value="F:structural constituent of chromatin"/>
    <property type="evidence" value="ECO:0007669"/>
    <property type="project" value="InterPro"/>
</dbReference>
<dbReference type="Gene3D" id="1.10.20.10">
    <property type="entry name" value="Histone, subunit A"/>
    <property type="match status" value="1"/>
</dbReference>
<dbReference type="CDD" id="cd22911">
    <property type="entry name" value="HFD_H3"/>
    <property type="match status" value="1"/>
</dbReference>
<proteinExistence type="inferred from homology"/>
<evidence type="ECO:0000259" key="9">
    <source>
        <dbReference type="Pfam" id="PF00125"/>
    </source>
</evidence>
<accession>A0A0V0QGG6</accession>
<evidence type="ECO:0000313" key="10">
    <source>
        <dbReference type="EMBL" id="KRX01284.1"/>
    </source>
</evidence>
<keyword evidence="7" id="KW-0544">Nucleosome core</keyword>
<sequence length="146" mass="17277">MARTKSYAKHKSQITNKSLLKKKLHTSQSSSESNNQSQIQIQKKRRYRPGTICLREIKKYQKSTQLLIRKLPFQRLVRDISKFFELQARWQERAIHVLQEATESYIVGLLQDSLLCTVHAKRVTLMSKDIRLARRIRGDESVTYRF</sequence>
<dbReference type="SMART" id="SM00428">
    <property type="entry name" value="H3"/>
    <property type="match status" value="1"/>
</dbReference>
<dbReference type="SUPFAM" id="SSF47113">
    <property type="entry name" value="Histone-fold"/>
    <property type="match status" value="1"/>
</dbReference>
<comment type="similarity">
    <text evidence="3">Belongs to the histone H3 family.</text>
</comment>
<reference evidence="10 11" key="1">
    <citation type="journal article" date="2015" name="Sci. Rep.">
        <title>Genome of the facultative scuticociliatosis pathogen Pseudocohnilembus persalinus provides insight into its virulence through horizontal gene transfer.</title>
        <authorList>
            <person name="Xiong J."/>
            <person name="Wang G."/>
            <person name="Cheng J."/>
            <person name="Tian M."/>
            <person name="Pan X."/>
            <person name="Warren A."/>
            <person name="Jiang C."/>
            <person name="Yuan D."/>
            <person name="Miao W."/>
        </authorList>
    </citation>
    <scope>NUCLEOTIDE SEQUENCE [LARGE SCALE GENOMIC DNA]</scope>
    <source>
        <strain evidence="10">36N120E</strain>
    </source>
</reference>
<dbReference type="InParanoid" id="A0A0V0QGG6"/>
<dbReference type="InterPro" id="IPR009072">
    <property type="entry name" value="Histone-fold"/>
</dbReference>
<name>A0A0V0QGG6_PSEPJ</name>
<keyword evidence="11" id="KW-1185">Reference proteome</keyword>
<evidence type="ECO:0000313" key="11">
    <source>
        <dbReference type="Proteomes" id="UP000054937"/>
    </source>
</evidence>
<dbReference type="PRINTS" id="PR00622">
    <property type="entry name" value="HISTONEH3"/>
</dbReference>
<feature type="region of interest" description="Disordered" evidence="8">
    <location>
        <begin position="18"/>
        <end position="44"/>
    </location>
</feature>
<evidence type="ECO:0000256" key="1">
    <source>
        <dbReference type="ARBA" id="ARBA00004123"/>
    </source>
</evidence>
<feature type="domain" description="Core Histone H2A/H2B/H3" evidence="9">
    <location>
        <begin position="49"/>
        <end position="136"/>
    </location>
</feature>
<dbReference type="GO" id="GO:0003677">
    <property type="term" value="F:DNA binding"/>
    <property type="evidence" value="ECO:0007669"/>
    <property type="project" value="UniProtKB-KW"/>
</dbReference>